<sequence>MKSFLKCLLKSQTNAVFTHLPFQWIYLNIQTIPWGPSNRATPQLLQIKSTWGMMSLERSSQRFESRRLLLPLLVCDTRREGGFSGRGGSGNSPPPPPLFPPGASSRASS</sequence>
<accession>A0AA35KWT1</accession>
<evidence type="ECO:0000313" key="3">
    <source>
        <dbReference type="Proteomes" id="UP001178461"/>
    </source>
</evidence>
<protein>
    <submittedName>
        <fullName evidence="2">Uncharacterized protein</fullName>
    </submittedName>
</protein>
<dbReference type="EMBL" id="OX395135">
    <property type="protein sequence ID" value="CAI5785101.1"/>
    <property type="molecule type" value="Genomic_DNA"/>
</dbReference>
<evidence type="ECO:0000313" key="2">
    <source>
        <dbReference type="EMBL" id="CAI5785101.1"/>
    </source>
</evidence>
<feature type="region of interest" description="Disordered" evidence="1">
    <location>
        <begin position="80"/>
        <end position="109"/>
    </location>
</feature>
<dbReference type="Proteomes" id="UP001178461">
    <property type="component" value="Chromosome 10"/>
</dbReference>
<keyword evidence="3" id="KW-1185">Reference proteome</keyword>
<dbReference type="AlphaFoldDB" id="A0AA35KWT1"/>
<evidence type="ECO:0000256" key="1">
    <source>
        <dbReference type="SAM" id="MobiDB-lite"/>
    </source>
</evidence>
<reference evidence="2" key="1">
    <citation type="submission" date="2022-12" db="EMBL/GenBank/DDBJ databases">
        <authorList>
            <person name="Alioto T."/>
            <person name="Alioto T."/>
            <person name="Gomez Garrido J."/>
        </authorList>
    </citation>
    <scope>NUCLEOTIDE SEQUENCE</scope>
</reference>
<name>A0AA35KWT1_9SAUR</name>
<organism evidence="2 3">
    <name type="scientific">Podarcis lilfordi</name>
    <name type="common">Lilford's wall lizard</name>
    <dbReference type="NCBI Taxonomy" id="74358"/>
    <lineage>
        <taxon>Eukaryota</taxon>
        <taxon>Metazoa</taxon>
        <taxon>Chordata</taxon>
        <taxon>Craniata</taxon>
        <taxon>Vertebrata</taxon>
        <taxon>Euteleostomi</taxon>
        <taxon>Lepidosauria</taxon>
        <taxon>Squamata</taxon>
        <taxon>Bifurcata</taxon>
        <taxon>Unidentata</taxon>
        <taxon>Episquamata</taxon>
        <taxon>Laterata</taxon>
        <taxon>Lacertibaenia</taxon>
        <taxon>Lacertidae</taxon>
        <taxon>Podarcis</taxon>
    </lineage>
</organism>
<proteinExistence type="predicted"/>
<gene>
    <name evidence="2" type="ORF">PODLI_1B023017</name>
</gene>